<dbReference type="AlphaFoldDB" id="A0A2P6MCS6"/>
<dbReference type="PANTHER" id="PTHR42711:SF17">
    <property type="entry name" value="ABC TRANSPORTER ATP-BINDING PROTEIN"/>
    <property type="match status" value="1"/>
</dbReference>
<dbReference type="RefSeq" id="WP_106989185.1">
    <property type="nucleotide sequence ID" value="NZ_KZ679084.1"/>
</dbReference>
<dbReference type="EMBL" id="PVLF01000001">
    <property type="protein sequence ID" value="PRH83798.1"/>
    <property type="molecule type" value="Genomic_DNA"/>
</dbReference>
<reference evidence="5 6" key="1">
    <citation type="submission" date="2018-03" db="EMBL/GenBank/DDBJ databases">
        <title>Arenimonas caeni sp. nov., isolated from activated sludge.</title>
        <authorList>
            <person name="Liu H."/>
        </authorList>
    </citation>
    <scope>NUCLEOTIDE SEQUENCE [LARGE SCALE GENOMIC DNA]</scope>
    <source>
        <strain evidence="6">z29</strain>
    </source>
</reference>
<evidence type="ECO:0000256" key="3">
    <source>
        <dbReference type="ARBA" id="ARBA00022840"/>
    </source>
</evidence>
<dbReference type="InterPro" id="IPR027417">
    <property type="entry name" value="P-loop_NTPase"/>
</dbReference>
<comment type="caution">
    <text evidence="5">The sequence shown here is derived from an EMBL/GenBank/DDBJ whole genome shotgun (WGS) entry which is preliminary data.</text>
</comment>
<keyword evidence="3 5" id="KW-0067">ATP-binding</keyword>
<dbReference type="InterPro" id="IPR003593">
    <property type="entry name" value="AAA+_ATPase"/>
</dbReference>
<sequence>MTRTTHSPTAAARPVLARLAGASKRYGQVAALDRLDLAVHAGEVLAVLGANGAGKTTALGLLTGRIGPDAGEAELFGRDPRDPVARRGIGVMLQDGDLPDTLRVAEHVRLFSSYYPAPRHLDDTLALAGVSDLAGRSYGVLSGGQKRRVQFALAICGRPPLLFVDEPTVGLDVEARRGFWEVIRRLRAEGTAIVLTTHYLEEADALADRIVLMAGGRLLADDTPARIKALADGKRVLARSRLDAASLAAWPEADGVQARNGRLEVSTRQPEALLRRWLAADERLSDLEVRPLPLEDAVLALTARNALERAA</sequence>
<evidence type="ECO:0000313" key="6">
    <source>
        <dbReference type="Proteomes" id="UP000241736"/>
    </source>
</evidence>
<keyword evidence="1" id="KW-0813">Transport</keyword>
<dbReference type="InterPro" id="IPR017871">
    <property type="entry name" value="ABC_transporter-like_CS"/>
</dbReference>
<gene>
    <name evidence="5" type="ORF">C6N40_01265</name>
</gene>
<protein>
    <submittedName>
        <fullName evidence="5">Multidrug ABC transporter ATP-binding protein</fullName>
    </submittedName>
</protein>
<dbReference type="PROSITE" id="PS50893">
    <property type="entry name" value="ABC_TRANSPORTER_2"/>
    <property type="match status" value="1"/>
</dbReference>
<dbReference type="Pfam" id="PF00005">
    <property type="entry name" value="ABC_tran"/>
    <property type="match status" value="1"/>
</dbReference>
<dbReference type="GO" id="GO:0005524">
    <property type="term" value="F:ATP binding"/>
    <property type="evidence" value="ECO:0007669"/>
    <property type="project" value="UniProtKB-KW"/>
</dbReference>
<dbReference type="InterPro" id="IPR050763">
    <property type="entry name" value="ABC_transporter_ATP-binding"/>
</dbReference>
<organism evidence="5 6">
    <name type="scientific">Arenimonas caeni</name>
    <dbReference type="NCBI Taxonomy" id="2058085"/>
    <lineage>
        <taxon>Bacteria</taxon>
        <taxon>Pseudomonadati</taxon>
        <taxon>Pseudomonadota</taxon>
        <taxon>Gammaproteobacteria</taxon>
        <taxon>Lysobacterales</taxon>
        <taxon>Lysobacteraceae</taxon>
        <taxon>Arenimonas</taxon>
    </lineage>
</organism>
<dbReference type="SUPFAM" id="SSF52540">
    <property type="entry name" value="P-loop containing nucleoside triphosphate hydrolases"/>
    <property type="match status" value="1"/>
</dbReference>
<evidence type="ECO:0000256" key="1">
    <source>
        <dbReference type="ARBA" id="ARBA00022448"/>
    </source>
</evidence>
<dbReference type="PANTHER" id="PTHR42711">
    <property type="entry name" value="ABC TRANSPORTER ATP-BINDING PROTEIN"/>
    <property type="match status" value="1"/>
</dbReference>
<keyword evidence="2" id="KW-0547">Nucleotide-binding</keyword>
<proteinExistence type="predicted"/>
<dbReference type="Gene3D" id="3.40.50.300">
    <property type="entry name" value="P-loop containing nucleotide triphosphate hydrolases"/>
    <property type="match status" value="1"/>
</dbReference>
<dbReference type="OrthoDB" id="9775490at2"/>
<dbReference type="GO" id="GO:0016887">
    <property type="term" value="F:ATP hydrolysis activity"/>
    <property type="evidence" value="ECO:0007669"/>
    <property type="project" value="InterPro"/>
</dbReference>
<evidence type="ECO:0000313" key="5">
    <source>
        <dbReference type="EMBL" id="PRH83798.1"/>
    </source>
</evidence>
<dbReference type="CDD" id="cd03230">
    <property type="entry name" value="ABC_DR_subfamily_A"/>
    <property type="match status" value="1"/>
</dbReference>
<keyword evidence="6" id="KW-1185">Reference proteome</keyword>
<accession>A0A2P6MCS6</accession>
<dbReference type="SMART" id="SM00382">
    <property type="entry name" value="AAA"/>
    <property type="match status" value="1"/>
</dbReference>
<name>A0A2P6MCS6_9GAMM</name>
<dbReference type="InterPro" id="IPR003439">
    <property type="entry name" value="ABC_transporter-like_ATP-bd"/>
</dbReference>
<feature type="domain" description="ABC transporter" evidence="4">
    <location>
        <begin position="17"/>
        <end position="240"/>
    </location>
</feature>
<dbReference type="PROSITE" id="PS00211">
    <property type="entry name" value="ABC_TRANSPORTER_1"/>
    <property type="match status" value="1"/>
</dbReference>
<dbReference type="Proteomes" id="UP000241736">
    <property type="component" value="Unassembled WGS sequence"/>
</dbReference>
<evidence type="ECO:0000256" key="2">
    <source>
        <dbReference type="ARBA" id="ARBA00022741"/>
    </source>
</evidence>
<evidence type="ECO:0000259" key="4">
    <source>
        <dbReference type="PROSITE" id="PS50893"/>
    </source>
</evidence>